<evidence type="ECO:0000259" key="1">
    <source>
        <dbReference type="Pfam" id="PF00156"/>
    </source>
</evidence>
<dbReference type="Gene3D" id="3.30.1310.20">
    <property type="entry name" value="PRTase-like"/>
    <property type="match status" value="1"/>
</dbReference>
<accession>A0A366HGF0</accession>
<proteinExistence type="predicted"/>
<gene>
    <name evidence="2" type="ORF">DFR37_103292</name>
</gene>
<evidence type="ECO:0000313" key="2">
    <source>
        <dbReference type="EMBL" id="RBP40949.1"/>
    </source>
</evidence>
<sequence length="214" mass="23015">MSPFFSDREDAGRQLGAAMPVHYRGREDVIVLGLPRGGVPVAREVVKALDAPLDVLVVRKLGLPGHQEYAMGAIAPGGITILDDWVVRNMGVTPEAIDRVRDAEQAELERRQERYRRGRPPLELAGKTAILVDDGLATGSTMRAAVAAVRRLDAAAVVIAVPVSSAEACETLGRQVDEIICLFTPDLFQAVGKWYAAFPQTSDEEVSKILAGSS</sequence>
<feature type="domain" description="Phosphoribosyltransferase" evidence="1">
    <location>
        <begin position="25"/>
        <end position="165"/>
    </location>
</feature>
<dbReference type="OrthoDB" id="9810066at2"/>
<evidence type="ECO:0000313" key="3">
    <source>
        <dbReference type="Proteomes" id="UP000253628"/>
    </source>
</evidence>
<name>A0A366HGF0_9BURK</name>
<keyword evidence="3" id="KW-1185">Reference proteome</keyword>
<dbReference type="Proteomes" id="UP000253628">
    <property type="component" value="Unassembled WGS sequence"/>
</dbReference>
<comment type="caution">
    <text evidence="2">The sequence shown here is derived from an EMBL/GenBank/DDBJ whole genome shotgun (WGS) entry which is preliminary data.</text>
</comment>
<protein>
    <submittedName>
        <fullName evidence="2">Putative phosphoribosyltransferase</fullName>
    </submittedName>
</protein>
<dbReference type="InterPro" id="IPR000836">
    <property type="entry name" value="PRTase_dom"/>
</dbReference>
<keyword evidence="2" id="KW-0328">Glycosyltransferase</keyword>
<dbReference type="SUPFAM" id="SSF53271">
    <property type="entry name" value="PRTase-like"/>
    <property type="match status" value="1"/>
</dbReference>
<dbReference type="GO" id="GO:0016757">
    <property type="term" value="F:glycosyltransferase activity"/>
    <property type="evidence" value="ECO:0007669"/>
    <property type="project" value="UniProtKB-KW"/>
</dbReference>
<dbReference type="RefSeq" id="WP_113932702.1">
    <property type="nucleotide sequence ID" value="NZ_JACCEU010000004.1"/>
</dbReference>
<dbReference type="EMBL" id="QNRQ01000003">
    <property type="protein sequence ID" value="RBP40949.1"/>
    <property type="molecule type" value="Genomic_DNA"/>
</dbReference>
<dbReference type="InterPro" id="IPR029057">
    <property type="entry name" value="PRTase-like"/>
</dbReference>
<dbReference type="CDD" id="cd06223">
    <property type="entry name" value="PRTases_typeI"/>
    <property type="match status" value="1"/>
</dbReference>
<keyword evidence="2" id="KW-0808">Transferase</keyword>
<dbReference type="Pfam" id="PF00156">
    <property type="entry name" value="Pribosyltran"/>
    <property type="match status" value="1"/>
</dbReference>
<dbReference type="Gene3D" id="3.40.50.2020">
    <property type="match status" value="1"/>
</dbReference>
<reference evidence="2 3" key="1">
    <citation type="submission" date="2018-06" db="EMBL/GenBank/DDBJ databases">
        <title>Genomic Encyclopedia of Type Strains, Phase IV (KMG-IV): sequencing the most valuable type-strain genomes for metagenomic binning, comparative biology and taxonomic classification.</title>
        <authorList>
            <person name="Goeker M."/>
        </authorList>
    </citation>
    <scope>NUCLEOTIDE SEQUENCE [LARGE SCALE GENOMIC DNA]</scope>
    <source>
        <strain evidence="2 3">DSM 25520</strain>
    </source>
</reference>
<dbReference type="AlphaFoldDB" id="A0A366HGF0"/>
<organism evidence="2 3">
    <name type="scientific">Eoetvoesiella caeni</name>
    <dbReference type="NCBI Taxonomy" id="645616"/>
    <lineage>
        <taxon>Bacteria</taxon>
        <taxon>Pseudomonadati</taxon>
        <taxon>Pseudomonadota</taxon>
        <taxon>Betaproteobacteria</taxon>
        <taxon>Burkholderiales</taxon>
        <taxon>Alcaligenaceae</taxon>
        <taxon>Eoetvoesiella</taxon>
    </lineage>
</organism>